<sequence>MGFLRRISLLLLIEKSQLRDGLGTSVECLQKGKRNNCYLLNRQAEDLEIDQNDCVWTDAMCYDLHPAGHPFGSMNFTNYGRLQNVGKTPILSRFPFVFPDVEKLKLLPPLRPPQPQPQSDHPHRLRQRIHSGISLHARAVPPAVTAPAAAVAACEGASTLRPTPCTRHCPVSSGTLKRATKALKKKLQNSSSDSTDTFSPVLPKANQVRISRRRVLTIPLQAVSWCAACGHWPSAASFFCIYLVPHSVQPFLPQR</sequence>
<name>A0A183IR07_9BILA</name>
<evidence type="ECO:0000313" key="3">
    <source>
        <dbReference type="WBParaSite" id="SBAD_0000629001-mRNA-1"/>
    </source>
</evidence>
<dbReference type="AlphaFoldDB" id="A0A183IR07"/>
<reference evidence="1 2" key="2">
    <citation type="submission" date="2018-11" db="EMBL/GenBank/DDBJ databases">
        <authorList>
            <consortium name="Pathogen Informatics"/>
        </authorList>
    </citation>
    <scope>NUCLEOTIDE SEQUENCE [LARGE SCALE GENOMIC DNA]</scope>
</reference>
<dbReference type="WBParaSite" id="SBAD_0000629001-mRNA-1">
    <property type="protein sequence ID" value="SBAD_0000629001-mRNA-1"/>
    <property type="gene ID" value="SBAD_0000629001"/>
</dbReference>
<evidence type="ECO:0000313" key="1">
    <source>
        <dbReference type="EMBL" id="VDP09089.1"/>
    </source>
</evidence>
<organism evidence="3">
    <name type="scientific">Soboliphyme baturini</name>
    <dbReference type="NCBI Taxonomy" id="241478"/>
    <lineage>
        <taxon>Eukaryota</taxon>
        <taxon>Metazoa</taxon>
        <taxon>Ecdysozoa</taxon>
        <taxon>Nematoda</taxon>
        <taxon>Enoplea</taxon>
        <taxon>Dorylaimia</taxon>
        <taxon>Dioctophymatida</taxon>
        <taxon>Dioctophymatoidea</taxon>
        <taxon>Soboliphymatidae</taxon>
        <taxon>Soboliphyme</taxon>
    </lineage>
</organism>
<reference evidence="3" key="1">
    <citation type="submission" date="2016-06" db="UniProtKB">
        <authorList>
            <consortium name="WormBaseParasite"/>
        </authorList>
    </citation>
    <scope>IDENTIFICATION</scope>
</reference>
<evidence type="ECO:0000313" key="2">
    <source>
        <dbReference type="Proteomes" id="UP000270296"/>
    </source>
</evidence>
<dbReference type="EMBL" id="UZAM01009459">
    <property type="protein sequence ID" value="VDP09089.1"/>
    <property type="molecule type" value="Genomic_DNA"/>
</dbReference>
<gene>
    <name evidence="1" type="ORF">SBAD_LOCUS6054</name>
</gene>
<keyword evidence="2" id="KW-1185">Reference proteome</keyword>
<dbReference type="Proteomes" id="UP000270296">
    <property type="component" value="Unassembled WGS sequence"/>
</dbReference>
<proteinExistence type="predicted"/>
<protein>
    <submittedName>
        <fullName evidence="1 3">Uncharacterized protein</fullName>
    </submittedName>
</protein>
<accession>A0A183IR07</accession>